<feature type="domain" description="Phage head morphogenesis" evidence="3">
    <location>
        <begin position="564"/>
        <end position="687"/>
    </location>
</feature>
<feature type="coiled-coil region" evidence="1">
    <location>
        <begin position="579"/>
        <end position="606"/>
    </location>
</feature>
<evidence type="ECO:0000256" key="1">
    <source>
        <dbReference type="SAM" id="Coils"/>
    </source>
</evidence>
<reference evidence="4" key="1">
    <citation type="submission" date="2022-07" db="EMBL/GenBank/DDBJ databases">
        <title>High-quality bacteriophage genomes in the Japanese 4D cohort.</title>
        <authorList>
            <person name="Nishijima S."/>
        </authorList>
    </citation>
    <scope>NUCLEOTIDE SEQUENCE</scope>
    <source>
        <strain evidence="4">0049_62566</strain>
    </source>
</reference>
<name>A0ABY5T485_9VIRU</name>
<evidence type="ECO:0000313" key="4">
    <source>
        <dbReference type="EMBL" id="UVM80014.1"/>
    </source>
</evidence>
<feature type="region of interest" description="Disordered" evidence="2">
    <location>
        <begin position="419"/>
        <end position="441"/>
    </location>
</feature>
<keyword evidence="1" id="KW-0175">Coiled coil</keyword>
<dbReference type="Proteomes" id="UP001160541">
    <property type="component" value="Segment"/>
</dbReference>
<proteinExistence type="predicted"/>
<dbReference type="InterPro" id="IPR006528">
    <property type="entry name" value="Phage_head_morphogenesis_dom"/>
</dbReference>
<sequence length="696" mass="77592">MTILSNLRSGFANAFGRSDAPHATPTPAGGNTWQTIGGNNIPMHDTYDNVFPYVNAIAQRFSTVIPYAVTSNGRRLDPAPPALSALYAPNDTYSCLEFLKLIASGMLTQSHVDILIWTTEGPGGNITPDNITGYTLLPSNSRVYNDTRSDWYHRVTMDFGDGARQYEFTRNETIALSYSRHPDDPTRGISPAMTIKKWANVDDMIADYERGFFGNNAVPAGMLGIVSENAEDFQRNRARLEETFRGAGNNNGIAYNMIPVDPLTHKPSQTSKLVWVPFQNSNDSLDLQTVNSVVNNRLANALAVPDIIRGIDNGQTYANAEMAERAFIENTLKPLCMTVWDKWQFELDRITGGLGYGITFTLDLPAQTEVEKIQAETQQIRINNLIQLINMGATVETAAEALGLPDAYRRLNLHPNTTGTPLLPSVRKTTKATKPVDDKPAEPHLLTATRTYINRVIQLTRRSQNSLHDDLETIGKQWTHDVEDDLVKHLTEYARKTGLKLEQVITAWAEIHPDDPIAVEVQGYTQNDWQNLYNWAKLPTNVKTAYLDHLETVANTSSKTITTKTLDILAKADSEQWDARRLHDELARLGNEHAELIARCETVQAQRLGSLYSAKNMSETLGVRLKKVWRSSGDATTCDFCKHMDGSTVGLDNPYLDYGASVEVGDHTYVNSFENMNTPNGHPNCRCYEDYEVVEA</sequence>
<dbReference type="InterPro" id="IPR006944">
    <property type="entry name" value="Phage/GTA_portal"/>
</dbReference>
<accession>A0ABY5T485</accession>
<evidence type="ECO:0000259" key="3">
    <source>
        <dbReference type="Pfam" id="PF04233"/>
    </source>
</evidence>
<protein>
    <submittedName>
        <fullName evidence="4">Portal protein</fullName>
    </submittedName>
</protein>
<dbReference type="Pfam" id="PF04233">
    <property type="entry name" value="Phage_Mu_F"/>
    <property type="match status" value="1"/>
</dbReference>
<evidence type="ECO:0000313" key="5">
    <source>
        <dbReference type="Proteomes" id="UP001160541"/>
    </source>
</evidence>
<dbReference type="Pfam" id="PF04860">
    <property type="entry name" value="Phage_portal"/>
    <property type="match status" value="1"/>
</dbReference>
<evidence type="ECO:0000256" key="2">
    <source>
        <dbReference type="SAM" id="MobiDB-lite"/>
    </source>
</evidence>
<keyword evidence="5" id="KW-1185">Reference proteome</keyword>
<dbReference type="EMBL" id="OP030734">
    <property type="protein sequence ID" value="UVM80014.1"/>
    <property type="molecule type" value="Genomic_DNA"/>
</dbReference>
<organism evidence="4 5">
    <name type="scientific">Bacteriophage sp</name>
    <dbReference type="NCBI Taxonomy" id="38018"/>
    <lineage>
        <taxon>Viruses</taxon>
    </lineage>
</organism>